<dbReference type="EMBL" id="CP059735">
    <property type="protein sequence ID" value="WDD99598.1"/>
    <property type="molecule type" value="Genomic_DNA"/>
</dbReference>
<keyword evidence="10" id="KW-1185">Reference proteome</keyword>
<dbReference type="NCBIfam" id="TIGR01730">
    <property type="entry name" value="RND_mfp"/>
    <property type="match status" value="1"/>
</dbReference>
<feature type="domain" description="Multidrug resistance protein MdtA-like C-terminal permuted SH3" evidence="8">
    <location>
        <begin position="294"/>
        <end position="351"/>
    </location>
</feature>
<dbReference type="Pfam" id="PF25967">
    <property type="entry name" value="RND-MFP_C"/>
    <property type="match status" value="1"/>
</dbReference>
<dbReference type="InterPro" id="IPR058624">
    <property type="entry name" value="MdtA-like_HH"/>
</dbReference>
<evidence type="ECO:0000256" key="4">
    <source>
        <dbReference type="SAM" id="SignalP"/>
    </source>
</evidence>
<evidence type="ECO:0000259" key="6">
    <source>
        <dbReference type="Pfam" id="PF25917"/>
    </source>
</evidence>
<evidence type="ECO:0000259" key="7">
    <source>
        <dbReference type="Pfam" id="PF25954"/>
    </source>
</evidence>
<protein>
    <submittedName>
        <fullName evidence="9">Efflux RND transporter periplasmic adaptor subunit</fullName>
    </submittedName>
</protein>
<sequence>MRTTVNYLAPCLLLSLLLSACKQEQVTAEEAIRPIAWVEAEKSGLEQARRLSGIVQPVESAELSFQVGGKVAEVYVKLGDVVKQGQLLAKIEDSPYRFNQMSSQANLEQSIASQKEAENEYRRYAELEKQGLVSASGYDNAKTAYATANSAIDLARAQLDISNKNLKDTRLIAPYDGKITQRMIEPSMQVAAGQGTFDIEGQMGLEVQVMVPETLVRDIRAGQKLAIAYPVLPDVSGSGVITEIGSKAQSANAFPVTILVKNDLQHLRAGMTAEVNFTFTGTGRSGYRGEAFRLPLSALGAGVGQQAYVFVYDPQSSQVAKRRVAVENILNNEAFISSGLKQGEIIATAGVTYLRHGQRVNLLDQQVKQFN</sequence>
<feature type="domain" description="Multidrug resistance protein MdtA-like alpha-helical hairpin" evidence="5">
    <location>
        <begin position="101"/>
        <end position="167"/>
    </location>
</feature>
<evidence type="ECO:0000256" key="2">
    <source>
        <dbReference type="ARBA" id="ARBA00009477"/>
    </source>
</evidence>
<evidence type="ECO:0000256" key="3">
    <source>
        <dbReference type="ARBA" id="ARBA00022448"/>
    </source>
</evidence>
<reference evidence="9 10" key="1">
    <citation type="journal article" date="2015" name="Genome Announc.">
        <title>Draft Genome Sequences of Marine Isolates of Thalassomonas viridans and Thalassomonas actiniarum.</title>
        <authorList>
            <person name="Olonade I."/>
            <person name="van Zyl L.J."/>
            <person name="Trindade M."/>
        </authorList>
    </citation>
    <scope>NUCLEOTIDE SEQUENCE [LARGE SCALE GENOMIC DNA]</scope>
    <source>
        <strain evidence="9 10">A5K-106</strain>
    </source>
</reference>
<dbReference type="InterPro" id="IPR006143">
    <property type="entry name" value="RND_pump_MFP"/>
</dbReference>
<dbReference type="GO" id="GO:1990281">
    <property type="term" value="C:efflux pump complex"/>
    <property type="evidence" value="ECO:0007669"/>
    <property type="project" value="TreeGrafter"/>
</dbReference>
<evidence type="ECO:0000313" key="9">
    <source>
        <dbReference type="EMBL" id="WDD99598.1"/>
    </source>
</evidence>
<dbReference type="PANTHER" id="PTHR30469:SF20">
    <property type="entry name" value="EFFLUX RND TRANSPORTER PERIPLASMIC ADAPTOR SUBUNIT"/>
    <property type="match status" value="1"/>
</dbReference>
<proteinExistence type="inferred from homology"/>
<dbReference type="Gene3D" id="2.40.30.170">
    <property type="match status" value="1"/>
</dbReference>
<dbReference type="SUPFAM" id="SSF111369">
    <property type="entry name" value="HlyD-like secretion proteins"/>
    <property type="match status" value="1"/>
</dbReference>
<dbReference type="GO" id="GO:0015562">
    <property type="term" value="F:efflux transmembrane transporter activity"/>
    <property type="evidence" value="ECO:0007669"/>
    <property type="project" value="TreeGrafter"/>
</dbReference>
<evidence type="ECO:0000256" key="1">
    <source>
        <dbReference type="ARBA" id="ARBA00004196"/>
    </source>
</evidence>
<name>A0AAE9YSF1_9GAMM</name>
<dbReference type="Pfam" id="PF25954">
    <property type="entry name" value="Beta-barrel_RND_2"/>
    <property type="match status" value="1"/>
</dbReference>
<dbReference type="RefSeq" id="WP_044832196.1">
    <property type="nucleotide sequence ID" value="NZ_CP059735.1"/>
</dbReference>
<accession>A0AAE9YSF1</accession>
<feature type="chain" id="PRO_5042203224" evidence="4">
    <location>
        <begin position="23"/>
        <end position="371"/>
    </location>
</feature>
<dbReference type="Pfam" id="PF25876">
    <property type="entry name" value="HH_MFP_RND"/>
    <property type="match status" value="1"/>
</dbReference>
<reference evidence="9 10" key="2">
    <citation type="journal article" date="2022" name="Mar. Drugs">
        <title>Bioassay-Guided Fractionation Leads to the Detection of Cholic Acid Generated by the Rare Thalassomonas sp.</title>
        <authorList>
            <person name="Pheiffer F."/>
            <person name="Schneider Y.K."/>
            <person name="Hansen E.H."/>
            <person name="Andersen J.H."/>
            <person name="Isaksson J."/>
            <person name="Busche T."/>
            <person name="R C."/>
            <person name="Kalinowski J."/>
            <person name="Zyl L.V."/>
            <person name="Trindade M."/>
        </authorList>
    </citation>
    <scope>NUCLEOTIDE SEQUENCE [LARGE SCALE GENOMIC DNA]</scope>
    <source>
        <strain evidence="9 10">A5K-106</strain>
    </source>
</reference>
<dbReference type="Proteomes" id="UP000032568">
    <property type="component" value="Chromosome"/>
</dbReference>
<dbReference type="PANTHER" id="PTHR30469">
    <property type="entry name" value="MULTIDRUG RESISTANCE PROTEIN MDTA"/>
    <property type="match status" value="1"/>
</dbReference>
<dbReference type="Gene3D" id="2.40.50.100">
    <property type="match status" value="1"/>
</dbReference>
<organism evidence="9 10">
    <name type="scientific">Thalassomonas actiniarum</name>
    <dbReference type="NCBI Taxonomy" id="485447"/>
    <lineage>
        <taxon>Bacteria</taxon>
        <taxon>Pseudomonadati</taxon>
        <taxon>Pseudomonadota</taxon>
        <taxon>Gammaproteobacteria</taxon>
        <taxon>Alteromonadales</taxon>
        <taxon>Colwelliaceae</taxon>
        <taxon>Thalassomonas</taxon>
    </lineage>
</organism>
<feature type="domain" description="Multidrug resistance protein MdtA-like barrel-sandwich hybrid" evidence="6">
    <location>
        <begin position="60"/>
        <end position="197"/>
    </location>
</feature>
<dbReference type="InterPro" id="IPR058625">
    <property type="entry name" value="MdtA-like_BSH"/>
</dbReference>
<dbReference type="KEGG" id="tact:SG35_002670"/>
<evidence type="ECO:0000313" key="10">
    <source>
        <dbReference type="Proteomes" id="UP000032568"/>
    </source>
</evidence>
<dbReference type="Gene3D" id="1.10.287.470">
    <property type="entry name" value="Helix hairpin bin"/>
    <property type="match status" value="1"/>
</dbReference>
<dbReference type="AlphaFoldDB" id="A0AAE9YSF1"/>
<dbReference type="InterPro" id="IPR058627">
    <property type="entry name" value="MdtA-like_C"/>
</dbReference>
<dbReference type="Pfam" id="PF25917">
    <property type="entry name" value="BSH_RND"/>
    <property type="match status" value="1"/>
</dbReference>
<keyword evidence="3" id="KW-0813">Transport</keyword>
<dbReference type="Gene3D" id="2.40.420.20">
    <property type="match status" value="1"/>
</dbReference>
<dbReference type="InterPro" id="IPR058792">
    <property type="entry name" value="Beta-barrel_RND_2"/>
</dbReference>
<evidence type="ECO:0000259" key="8">
    <source>
        <dbReference type="Pfam" id="PF25967"/>
    </source>
</evidence>
<feature type="signal peptide" evidence="4">
    <location>
        <begin position="1"/>
        <end position="22"/>
    </location>
</feature>
<comment type="subcellular location">
    <subcellularLocation>
        <location evidence="1">Cell envelope</location>
    </subcellularLocation>
</comment>
<keyword evidence="4" id="KW-0732">Signal</keyword>
<dbReference type="PROSITE" id="PS51257">
    <property type="entry name" value="PROKAR_LIPOPROTEIN"/>
    <property type="match status" value="1"/>
</dbReference>
<evidence type="ECO:0000259" key="5">
    <source>
        <dbReference type="Pfam" id="PF25876"/>
    </source>
</evidence>
<comment type="similarity">
    <text evidence="2">Belongs to the membrane fusion protein (MFP) (TC 8.A.1) family.</text>
</comment>
<feature type="domain" description="CusB-like beta-barrel" evidence="7">
    <location>
        <begin position="207"/>
        <end position="278"/>
    </location>
</feature>
<gene>
    <name evidence="9" type="ORF">SG35_002670</name>
</gene>